<proteinExistence type="predicted"/>
<protein>
    <submittedName>
        <fullName evidence="1">Uncharacterized protein</fullName>
    </submittedName>
</protein>
<dbReference type="EMBL" id="CM055737">
    <property type="protein sequence ID" value="KAJ8005583.1"/>
    <property type="molecule type" value="Genomic_DNA"/>
</dbReference>
<organism evidence="1 2">
    <name type="scientific">Dallia pectoralis</name>
    <name type="common">Alaska blackfish</name>
    <dbReference type="NCBI Taxonomy" id="75939"/>
    <lineage>
        <taxon>Eukaryota</taxon>
        <taxon>Metazoa</taxon>
        <taxon>Chordata</taxon>
        <taxon>Craniata</taxon>
        <taxon>Vertebrata</taxon>
        <taxon>Euteleostomi</taxon>
        <taxon>Actinopterygii</taxon>
        <taxon>Neopterygii</taxon>
        <taxon>Teleostei</taxon>
        <taxon>Protacanthopterygii</taxon>
        <taxon>Esociformes</taxon>
        <taxon>Umbridae</taxon>
        <taxon>Dallia</taxon>
    </lineage>
</organism>
<comment type="caution">
    <text evidence="1">The sequence shown here is derived from an EMBL/GenBank/DDBJ whole genome shotgun (WGS) entry which is preliminary data.</text>
</comment>
<accession>A0ACC2GPP0</accession>
<dbReference type="Proteomes" id="UP001157502">
    <property type="component" value="Chromosome 10"/>
</dbReference>
<sequence>MASHVERFIGDSERSKEEVRTTSVVSVSSGGSDPRHTVGPDTTAKCSSIPYSLLRLSVSLLTPPAEELARGSAR</sequence>
<evidence type="ECO:0000313" key="1">
    <source>
        <dbReference type="EMBL" id="KAJ8005583.1"/>
    </source>
</evidence>
<name>A0ACC2GPP0_DALPE</name>
<reference evidence="1" key="1">
    <citation type="submission" date="2021-05" db="EMBL/GenBank/DDBJ databases">
        <authorList>
            <person name="Pan Q."/>
            <person name="Jouanno E."/>
            <person name="Zahm M."/>
            <person name="Klopp C."/>
            <person name="Cabau C."/>
            <person name="Louis A."/>
            <person name="Berthelot C."/>
            <person name="Parey E."/>
            <person name="Roest Crollius H."/>
            <person name="Montfort J."/>
            <person name="Robinson-Rechavi M."/>
            <person name="Bouchez O."/>
            <person name="Lampietro C."/>
            <person name="Lopez Roques C."/>
            <person name="Donnadieu C."/>
            <person name="Postlethwait J."/>
            <person name="Bobe J."/>
            <person name="Dillon D."/>
            <person name="Chandos A."/>
            <person name="von Hippel F."/>
            <person name="Guiguen Y."/>
        </authorList>
    </citation>
    <scope>NUCLEOTIDE SEQUENCE</scope>
    <source>
        <strain evidence="1">YG-Jan2019</strain>
    </source>
</reference>
<gene>
    <name evidence="1" type="ORF">DPEC_G00119450</name>
</gene>
<keyword evidence="2" id="KW-1185">Reference proteome</keyword>
<evidence type="ECO:0000313" key="2">
    <source>
        <dbReference type="Proteomes" id="UP001157502"/>
    </source>
</evidence>